<comment type="catalytic activity">
    <reaction evidence="12 13">
        <text>ATP + H2O = ADP + phosphate + H(+)</text>
        <dbReference type="Rhea" id="RHEA:13065"/>
        <dbReference type="ChEBI" id="CHEBI:15377"/>
        <dbReference type="ChEBI" id="CHEBI:15378"/>
        <dbReference type="ChEBI" id="CHEBI:30616"/>
        <dbReference type="ChEBI" id="CHEBI:43474"/>
        <dbReference type="ChEBI" id="CHEBI:456216"/>
        <dbReference type="EC" id="5.6.2.4"/>
    </reaction>
</comment>
<dbReference type="InterPro" id="IPR012340">
    <property type="entry name" value="NA-bd_OB-fold"/>
</dbReference>
<dbReference type="InterPro" id="IPR047112">
    <property type="entry name" value="RecG/Mfd"/>
</dbReference>
<dbReference type="GO" id="GO:0003677">
    <property type="term" value="F:DNA binding"/>
    <property type="evidence" value="ECO:0007669"/>
    <property type="project" value="UniProtKB-KW"/>
</dbReference>
<sequence>MRPALLDPLFAPLTTLPGIGPKMVRPFGRLLGRENPRVIDLLFHMPSGLIDRRARPTIFEAEPETDVTLEVRVDGHSAPPPGRRAPHRTFVSDASGDLTVVHFNIERARIERLLPVGETRWLCGRVTLYDGMRQMTHPDRILDAAGLAKLPPVEPKYPLTEGLAGGHVRRAMEAALARVPELPEAIPPELLERGDWPSFREALKRIHQPETPVDGLPTGRAWERLAFDELYAHQVTLALVRQTQVKAGGRPTRGDGRLAAAILKALPFRLTSAQEEALAAIRADLAADTRMLRLLQGDVGSGKTVVALLAAAAAIEAGRQAALMAPTEILARQHLETIAPLAAAAGIEVAVLTGREKGRTRAGILEGLASGRIGLVVGTHALIQDDVAFADLALAIVDEQHRFGVEQRLTFSRKGAAVDMLLMTATPIPRTLVLTLFGDMDSSELREKPPGRKPVDTRSVSLERLDEVVGALGRQLRDGAQAYWICPLVEESDTSDLAAATERAAHLKKVFGEKAVELVHGRMSGADKDAAMARFASGEARILVATTVVEVGVNVPNATLMVIEHAERFGLAQLHQLRGRVGRGEKASTCLLLFRGPLSETSKARLAILRESEDGFRIAEEDLRLRGEGDVLGTKQSGLPGFKVARMEVHGALVSQARDAAARLVPGNPDLEGPEGERVRTLLYVQERDAAVRLLSAG</sequence>
<dbReference type="Pfam" id="PF00271">
    <property type="entry name" value="Helicase_C"/>
    <property type="match status" value="1"/>
</dbReference>
<keyword evidence="17" id="KW-1185">Reference proteome</keyword>
<dbReference type="STRING" id="438753.AZC_1725"/>
<dbReference type="RefSeq" id="WP_012170253.1">
    <property type="nucleotide sequence ID" value="NC_009937.1"/>
</dbReference>
<dbReference type="KEGG" id="azc:AZC_1725"/>
<dbReference type="NCBIfam" id="NF008164">
    <property type="entry name" value="PRK10917.1-2"/>
    <property type="match status" value="1"/>
</dbReference>
<evidence type="ECO:0000256" key="11">
    <source>
        <dbReference type="ARBA" id="ARBA00034617"/>
    </source>
</evidence>
<protein>
    <recommendedName>
        <fullName evidence="13">ATP-dependent DNA helicase RecG</fullName>
        <ecNumber evidence="13">5.6.2.4</ecNumber>
    </recommendedName>
</protein>
<comment type="catalytic activity">
    <reaction evidence="11 13">
        <text>Couples ATP hydrolysis with the unwinding of duplex DNA by translocating in the 3'-5' direction.</text>
        <dbReference type="EC" id="5.6.2.4"/>
    </reaction>
</comment>
<keyword evidence="8 13" id="KW-0233">DNA recombination</keyword>
<dbReference type="AlphaFoldDB" id="A8I4F5"/>
<comment type="similarity">
    <text evidence="1 13">Belongs to the helicase family. RecG subfamily.</text>
</comment>
<evidence type="ECO:0000259" key="15">
    <source>
        <dbReference type="PROSITE" id="PS51194"/>
    </source>
</evidence>
<dbReference type="Gene3D" id="3.40.50.300">
    <property type="entry name" value="P-loop containing nucleotide triphosphate hydrolases"/>
    <property type="match status" value="2"/>
</dbReference>
<accession>A8I4F5</accession>
<reference evidence="16 17" key="4">
    <citation type="journal article" date="2009" name="Appl. Environ. Microbiol.">
        <title>Comparative genome-wide transcriptional profiling of Azorhizobium caulinodans ORS571 grown under free-living and symbiotic conditions.</title>
        <authorList>
            <person name="Tsukada S."/>
            <person name="Aono T."/>
            <person name="Akiba N."/>
            <person name="Lee KB."/>
            <person name="Liu CT."/>
            <person name="Toyazaki H."/>
            <person name="Oyaizu H."/>
        </authorList>
    </citation>
    <scope>NUCLEOTIDE SEQUENCE [LARGE SCALE GENOMIC DNA]</scope>
    <source>
        <strain evidence="17">ATCC 43989 / DSM 5975 / JCM 20966 / LMG 6465 / NBRC 14845 / NCIMB 13405 / ORS 571</strain>
    </source>
</reference>
<reference evidence="16 17" key="6">
    <citation type="journal article" date="2011" name="Appl. Environ. Microbiol.">
        <title>Involvement of the azorhizobial chromosome partition gene (parA) in the onset of bacteroid differentiation during Sesbania rostrata stem nodule development.</title>
        <authorList>
            <person name="Liu CT."/>
            <person name="Lee KB."/>
            <person name="Wang YS."/>
            <person name="Peng MH."/>
            <person name="Lee KT."/>
            <person name="Suzuki S."/>
            <person name="Suzuki T."/>
            <person name="Oyaizu H."/>
        </authorList>
    </citation>
    <scope>NUCLEOTIDE SEQUENCE [LARGE SCALE GENOMIC DNA]</scope>
    <source>
        <strain evidence="17">ATCC 43989 / DSM 5975 / JCM 20966 / LMG 6465 / NBRC 14845 / NCIMB 13405 / ORS 571</strain>
    </source>
</reference>
<dbReference type="PANTHER" id="PTHR47964">
    <property type="entry name" value="ATP-DEPENDENT DNA HELICASE HOMOLOG RECG, CHLOROPLASTIC"/>
    <property type="match status" value="1"/>
</dbReference>
<keyword evidence="9 13" id="KW-0234">DNA repair</keyword>
<evidence type="ECO:0000256" key="4">
    <source>
        <dbReference type="ARBA" id="ARBA00022801"/>
    </source>
</evidence>
<dbReference type="InterPro" id="IPR045562">
    <property type="entry name" value="RecG_dom3_C"/>
</dbReference>
<keyword evidence="6 13" id="KW-0067">ATP-binding</keyword>
<dbReference type="CDD" id="cd17992">
    <property type="entry name" value="DEXHc_RecG"/>
    <property type="match status" value="1"/>
</dbReference>
<dbReference type="SUPFAM" id="SSF52540">
    <property type="entry name" value="P-loop containing nucleoside triphosphate hydrolases"/>
    <property type="match status" value="2"/>
</dbReference>
<reference evidence="16 17" key="3">
    <citation type="journal article" date="2008" name="BMC Genomics">
        <title>The genome of the versatile nitrogen fixer Azorhizobium caulinodans ORS571.</title>
        <authorList>
            <person name="Lee KB."/>
            <person name="Backer P.D."/>
            <person name="Aono T."/>
            <person name="Liu CT."/>
            <person name="Suzuki S."/>
            <person name="Suzuki T."/>
            <person name="Kaneko T."/>
            <person name="Yamada M."/>
            <person name="Tabata S."/>
            <person name="Kupfer D.M."/>
            <person name="Najar F.Z."/>
            <person name="Wiley G.B."/>
            <person name="Roe B."/>
            <person name="Binnewies T.T."/>
            <person name="Ussery D.W."/>
            <person name="D'Haeze W."/>
            <person name="Herder J.D."/>
            <person name="Gevers D."/>
            <person name="Vereecke D."/>
            <person name="Holsters M."/>
            <person name="Oyaizu H."/>
        </authorList>
    </citation>
    <scope>NUCLEOTIDE SEQUENCE [LARGE SCALE GENOMIC DNA]</scope>
    <source>
        <strain evidence="17">ATCC 43989 / DSM 5975 / JCM 20966 / LMG 6465 / NBRC 14845 / NCIMB 13405 / ORS 571</strain>
    </source>
</reference>
<dbReference type="InterPro" id="IPR011545">
    <property type="entry name" value="DEAD/DEAH_box_helicase_dom"/>
</dbReference>
<dbReference type="SUPFAM" id="SSF50249">
    <property type="entry name" value="Nucleic acid-binding proteins"/>
    <property type="match status" value="1"/>
</dbReference>
<organism evidence="16 17">
    <name type="scientific">Azorhizobium caulinodans (strain ATCC 43989 / DSM 5975 / JCM 20966 / LMG 6465 / NBRC 14845 / NCIMB 13405 / ORS 571)</name>
    <dbReference type="NCBI Taxonomy" id="438753"/>
    <lineage>
        <taxon>Bacteria</taxon>
        <taxon>Pseudomonadati</taxon>
        <taxon>Pseudomonadota</taxon>
        <taxon>Alphaproteobacteria</taxon>
        <taxon>Hyphomicrobiales</taxon>
        <taxon>Xanthobacteraceae</taxon>
        <taxon>Azorhizobium</taxon>
    </lineage>
</organism>
<evidence type="ECO:0000256" key="3">
    <source>
        <dbReference type="ARBA" id="ARBA00022763"/>
    </source>
</evidence>
<dbReference type="InterPro" id="IPR001650">
    <property type="entry name" value="Helicase_C-like"/>
</dbReference>
<dbReference type="Proteomes" id="UP000000270">
    <property type="component" value="Chromosome"/>
</dbReference>
<evidence type="ECO:0000256" key="7">
    <source>
        <dbReference type="ARBA" id="ARBA00023125"/>
    </source>
</evidence>
<dbReference type="InterPro" id="IPR004609">
    <property type="entry name" value="ATP-dep_DNA_helicase_RecG"/>
</dbReference>
<reference evidence="16 17" key="1">
    <citation type="journal article" date="2007" name="Appl. Environ. Microbiol.">
        <title>Rhizobial factors required for stem nodule maturation and maintenance in Sesbania rostrata-Azorhizobium caulinodans ORS571 symbiosis.</title>
        <authorList>
            <person name="Suzuki S."/>
            <person name="Aono T."/>
            <person name="Lee KB."/>
            <person name="Suzuki T."/>
            <person name="Liu CT."/>
            <person name="Miwa H."/>
            <person name="Wakao S."/>
            <person name="Iki T."/>
            <person name="Oyaizu H."/>
        </authorList>
    </citation>
    <scope>NUCLEOTIDE SEQUENCE [LARGE SCALE GENOMIC DNA]</scope>
    <source>
        <strain evidence="17">ATCC 43989 / DSM 5975 / JCM 20966 / LMG 6465 / NBRC 14845 / NCIMB 13405 / ORS 571</strain>
    </source>
</reference>
<evidence type="ECO:0000256" key="10">
    <source>
        <dbReference type="ARBA" id="ARBA00023235"/>
    </source>
</evidence>
<name>A8I4F5_AZOC5</name>
<dbReference type="PROSITE" id="PS51192">
    <property type="entry name" value="HELICASE_ATP_BIND_1"/>
    <property type="match status" value="1"/>
</dbReference>
<dbReference type="Pfam" id="PF19833">
    <property type="entry name" value="RecG_dom3_C"/>
    <property type="match status" value="1"/>
</dbReference>
<dbReference type="SMART" id="SM00487">
    <property type="entry name" value="DEXDc"/>
    <property type="match status" value="1"/>
</dbReference>
<dbReference type="HOGENOM" id="CLU_005122_7_1_5"/>
<dbReference type="GO" id="GO:0043138">
    <property type="term" value="F:3'-5' DNA helicase activity"/>
    <property type="evidence" value="ECO:0007669"/>
    <property type="project" value="UniProtKB-EC"/>
</dbReference>
<reference evidence="16 17" key="5">
    <citation type="journal article" date="2010" name="Appl. Environ. Microbiol.">
        <title>phrR-like gene praR of Azorhizobium caulinodans ORS571 is essential for symbiosis with Sesbania rostrata and is involved in expression of reb genes.</title>
        <authorList>
            <person name="Akiba N."/>
            <person name="Aono T."/>
            <person name="Toyazaki H."/>
            <person name="Sato S."/>
            <person name="Oyaizu H."/>
        </authorList>
    </citation>
    <scope>NUCLEOTIDE SEQUENCE [LARGE SCALE GENOMIC DNA]</scope>
    <source>
        <strain evidence="17">ATCC 43989 / DSM 5975 / JCM 20966 / LMG 6465 / NBRC 14845 / NCIMB 13405 / ORS 571</strain>
    </source>
</reference>
<keyword evidence="5 13" id="KW-0347">Helicase</keyword>
<dbReference type="Pfam" id="PF00270">
    <property type="entry name" value="DEAD"/>
    <property type="match status" value="1"/>
</dbReference>
<dbReference type="GO" id="GO:0016887">
    <property type="term" value="F:ATP hydrolysis activity"/>
    <property type="evidence" value="ECO:0007669"/>
    <property type="project" value="RHEA"/>
</dbReference>
<keyword evidence="10" id="KW-0413">Isomerase</keyword>
<evidence type="ECO:0000256" key="1">
    <source>
        <dbReference type="ARBA" id="ARBA00007504"/>
    </source>
</evidence>
<evidence type="ECO:0000256" key="8">
    <source>
        <dbReference type="ARBA" id="ARBA00023172"/>
    </source>
</evidence>
<evidence type="ECO:0000259" key="14">
    <source>
        <dbReference type="PROSITE" id="PS51192"/>
    </source>
</evidence>
<dbReference type="EC" id="5.6.2.4" evidence="13"/>
<dbReference type="EMBL" id="AP009384">
    <property type="protein sequence ID" value="BAF87723.1"/>
    <property type="molecule type" value="Genomic_DNA"/>
</dbReference>
<keyword evidence="7" id="KW-0238">DNA-binding</keyword>
<gene>
    <name evidence="16" type="ordered locus">AZC_1725</name>
</gene>
<dbReference type="PROSITE" id="PS51194">
    <property type="entry name" value="HELICASE_CTER"/>
    <property type="match status" value="1"/>
</dbReference>
<comment type="function">
    <text evidence="13">Plays a critical role in recombination and DNA repair. Helps process Holliday junction intermediates to mature products by catalyzing branch migration. Has replication fork regression activity, unwinds stalled or blocked replication forks to make a HJ that can be resolved. Has a DNA unwinding activity characteristic of a DNA helicase with 3'-5' polarity.</text>
</comment>
<evidence type="ECO:0000313" key="16">
    <source>
        <dbReference type="EMBL" id="BAF87723.1"/>
    </source>
</evidence>
<dbReference type="InterPro" id="IPR014001">
    <property type="entry name" value="Helicase_ATP-bd"/>
</dbReference>
<dbReference type="GO" id="GO:0005524">
    <property type="term" value="F:ATP binding"/>
    <property type="evidence" value="ECO:0007669"/>
    <property type="project" value="UniProtKB-KW"/>
</dbReference>
<dbReference type="CDD" id="cd04488">
    <property type="entry name" value="RecG_wedge_OBF"/>
    <property type="match status" value="1"/>
</dbReference>
<proteinExistence type="inferred from homology"/>
<evidence type="ECO:0000256" key="5">
    <source>
        <dbReference type="ARBA" id="ARBA00022806"/>
    </source>
</evidence>
<dbReference type="SMART" id="SM00490">
    <property type="entry name" value="HELICc"/>
    <property type="match status" value="1"/>
</dbReference>
<dbReference type="GO" id="GO:0006310">
    <property type="term" value="P:DNA recombination"/>
    <property type="evidence" value="ECO:0007669"/>
    <property type="project" value="UniProtKB-UniRule"/>
</dbReference>
<feature type="domain" description="Helicase ATP-binding" evidence="14">
    <location>
        <begin position="284"/>
        <end position="445"/>
    </location>
</feature>
<evidence type="ECO:0000256" key="9">
    <source>
        <dbReference type="ARBA" id="ARBA00023204"/>
    </source>
</evidence>
<dbReference type="NCBIfam" id="TIGR00643">
    <property type="entry name" value="recG"/>
    <property type="match status" value="1"/>
</dbReference>
<feature type="domain" description="Helicase C-terminal" evidence="15">
    <location>
        <begin position="464"/>
        <end position="624"/>
    </location>
</feature>
<evidence type="ECO:0000256" key="13">
    <source>
        <dbReference type="RuleBase" id="RU363016"/>
    </source>
</evidence>
<dbReference type="GO" id="GO:0006281">
    <property type="term" value="P:DNA repair"/>
    <property type="evidence" value="ECO:0007669"/>
    <property type="project" value="UniProtKB-UniRule"/>
</dbReference>
<evidence type="ECO:0000256" key="2">
    <source>
        <dbReference type="ARBA" id="ARBA00022741"/>
    </source>
</evidence>
<evidence type="ECO:0000256" key="12">
    <source>
        <dbReference type="ARBA" id="ARBA00048988"/>
    </source>
</evidence>
<keyword evidence="3 13" id="KW-0227">DNA damage</keyword>
<keyword evidence="2 13" id="KW-0547">Nucleotide-binding</keyword>
<evidence type="ECO:0000256" key="6">
    <source>
        <dbReference type="ARBA" id="ARBA00022840"/>
    </source>
</evidence>
<dbReference type="NCBIfam" id="NF008168">
    <property type="entry name" value="PRK10917.2-2"/>
    <property type="match status" value="1"/>
</dbReference>
<keyword evidence="4 13" id="KW-0378">Hydrolase</keyword>
<dbReference type="eggNOG" id="COG1200">
    <property type="taxonomic scope" value="Bacteria"/>
</dbReference>
<reference evidence="17" key="2">
    <citation type="submission" date="2007-04" db="EMBL/GenBank/DDBJ databases">
        <title>Complete genome sequence of the nitrogen-fixing bacterium Azorhizobium caulinodans ORS571.</title>
        <authorList>
            <person name="Lee K.B."/>
            <person name="Backer P.D."/>
            <person name="Aono T."/>
            <person name="Liu C.T."/>
            <person name="Suzuki S."/>
            <person name="Suzuki T."/>
            <person name="Kaneko T."/>
            <person name="Yamada M."/>
            <person name="Tabata S."/>
            <person name="Kupfer D.M."/>
            <person name="Najar F.Z."/>
            <person name="Wiley G.B."/>
            <person name="Roe B."/>
            <person name="Binnewies T."/>
            <person name="Ussery D."/>
            <person name="Vereecke D."/>
            <person name="Gevers D."/>
            <person name="Holsters M."/>
            <person name="Oyaizu H."/>
        </authorList>
    </citation>
    <scope>NUCLEOTIDE SEQUENCE [LARGE SCALE GENOMIC DNA]</scope>
    <source>
        <strain evidence="17">ATCC 43989 / DSM 5975 / JCM 20966 / LMG 6465 / NBRC 14845 / NCIMB 13405 / ORS 571</strain>
    </source>
</reference>
<dbReference type="PANTHER" id="PTHR47964:SF1">
    <property type="entry name" value="ATP-DEPENDENT DNA HELICASE HOMOLOG RECG, CHLOROPLASTIC"/>
    <property type="match status" value="1"/>
</dbReference>
<evidence type="ECO:0000313" key="17">
    <source>
        <dbReference type="Proteomes" id="UP000000270"/>
    </source>
</evidence>
<dbReference type="InterPro" id="IPR027417">
    <property type="entry name" value="P-loop_NTPase"/>
</dbReference>